<evidence type="ECO:0000256" key="1">
    <source>
        <dbReference type="ARBA" id="ARBA00023284"/>
    </source>
</evidence>
<dbReference type="OrthoDB" id="444492at2759"/>
<proteinExistence type="predicted"/>
<reference evidence="2 3" key="1">
    <citation type="journal article" date="2011" name="Science">
        <title>The ecoresponsive genome of Daphnia pulex.</title>
        <authorList>
            <person name="Colbourne J.K."/>
            <person name="Pfrender M.E."/>
            <person name="Gilbert D."/>
            <person name="Thomas W.K."/>
            <person name="Tucker A."/>
            <person name="Oakley T.H."/>
            <person name="Tokishita S."/>
            <person name="Aerts A."/>
            <person name="Arnold G.J."/>
            <person name="Basu M.K."/>
            <person name="Bauer D.J."/>
            <person name="Caceres C.E."/>
            <person name="Carmel L."/>
            <person name="Casola C."/>
            <person name="Choi J.H."/>
            <person name="Detter J.C."/>
            <person name="Dong Q."/>
            <person name="Dusheyko S."/>
            <person name="Eads B.D."/>
            <person name="Frohlich T."/>
            <person name="Geiler-Samerotte K.A."/>
            <person name="Gerlach D."/>
            <person name="Hatcher P."/>
            <person name="Jogdeo S."/>
            <person name="Krijgsveld J."/>
            <person name="Kriventseva E.V."/>
            <person name="Kultz D."/>
            <person name="Laforsch C."/>
            <person name="Lindquist E."/>
            <person name="Lopez J."/>
            <person name="Manak J.R."/>
            <person name="Muller J."/>
            <person name="Pangilinan J."/>
            <person name="Patwardhan R.P."/>
            <person name="Pitluck S."/>
            <person name="Pritham E.J."/>
            <person name="Rechtsteiner A."/>
            <person name="Rho M."/>
            <person name="Rogozin I.B."/>
            <person name="Sakarya O."/>
            <person name="Salamov A."/>
            <person name="Schaack S."/>
            <person name="Shapiro H."/>
            <person name="Shiga Y."/>
            <person name="Skalitzky C."/>
            <person name="Smith Z."/>
            <person name="Souvorov A."/>
            <person name="Sung W."/>
            <person name="Tang Z."/>
            <person name="Tsuchiya D."/>
            <person name="Tu H."/>
            <person name="Vos H."/>
            <person name="Wang M."/>
            <person name="Wolf Y.I."/>
            <person name="Yamagata H."/>
            <person name="Yamada T."/>
            <person name="Ye Y."/>
            <person name="Shaw J.R."/>
            <person name="Andrews J."/>
            <person name="Crease T.J."/>
            <person name="Tang H."/>
            <person name="Lucas S.M."/>
            <person name="Robertson H.M."/>
            <person name="Bork P."/>
            <person name="Koonin E.V."/>
            <person name="Zdobnov E.M."/>
            <person name="Grigoriev I.V."/>
            <person name="Lynch M."/>
            <person name="Boore J.L."/>
        </authorList>
    </citation>
    <scope>NUCLEOTIDE SEQUENCE [LARGE SCALE GENOMIC DNA]</scope>
</reference>
<dbReference type="InterPro" id="IPR036249">
    <property type="entry name" value="Thioredoxin-like_sf"/>
</dbReference>
<sequence length="101" mass="11111">MPDYFAIRDSVINDRRIVERKRSRNGKTEDSYNLLLKQELDGLFPGLLDITGEGTPGVTGYFEVGIENGKLLHSKKNGSGFVDTPAKMQAIVDGIKLALAE</sequence>
<protein>
    <recommendedName>
        <fullName evidence="4">Selenoprotein W</fullName>
    </recommendedName>
</protein>
<keyword evidence="3" id="KW-1185">Reference proteome</keyword>
<dbReference type="HOGENOM" id="CLU_170012_0_0_1"/>
<dbReference type="AlphaFoldDB" id="E9HBA7"/>
<dbReference type="InParanoid" id="E9HBA7"/>
<name>E9HBA7_DAPPU</name>
<dbReference type="FunFam" id="3.40.30.10:FF:000720">
    <property type="entry name" value="Predicted protein"/>
    <property type="match status" value="1"/>
</dbReference>
<keyword evidence="1" id="KW-0676">Redox-active center</keyword>
<evidence type="ECO:0000313" key="3">
    <source>
        <dbReference type="Proteomes" id="UP000000305"/>
    </source>
</evidence>
<dbReference type="GO" id="GO:0005829">
    <property type="term" value="C:cytosol"/>
    <property type="evidence" value="ECO:0000318"/>
    <property type="project" value="GO_Central"/>
</dbReference>
<gene>
    <name evidence="2" type="ORF">DAPPUDRAFT_228129</name>
</gene>
<dbReference type="eggNOG" id="ENOG502S9W8">
    <property type="taxonomic scope" value="Eukaryota"/>
</dbReference>
<dbReference type="EMBL" id="GL732615">
    <property type="protein sequence ID" value="EFX70938.1"/>
    <property type="molecule type" value="Genomic_DNA"/>
</dbReference>
<dbReference type="PANTHER" id="PTHR15124">
    <property type="entry name" value="SELENOPROTEIN W"/>
    <property type="match status" value="1"/>
</dbReference>
<dbReference type="Pfam" id="PF10262">
    <property type="entry name" value="Rdx"/>
    <property type="match status" value="1"/>
</dbReference>
<dbReference type="NCBIfam" id="TIGR02174">
    <property type="entry name" value="CXXU_selWTH"/>
    <property type="match status" value="1"/>
</dbReference>
<dbReference type="InterPro" id="IPR011893">
    <property type="entry name" value="Selenoprotein_Rdx-typ"/>
</dbReference>
<dbReference type="PANTHER" id="PTHR15124:SF18">
    <property type="entry name" value="SELENOPROTEIN W"/>
    <property type="match status" value="1"/>
</dbReference>
<organism evidence="2 3">
    <name type="scientific">Daphnia pulex</name>
    <name type="common">Water flea</name>
    <dbReference type="NCBI Taxonomy" id="6669"/>
    <lineage>
        <taxon>Eukaryota</taxon>
        <taxon>Metazoa</taxon>
        <taxon>Ecdysozoa</taxon>
        <taxon>Arthropoda</taxon>
        <taxon>Crustacea</taxon>
        <taxon>Branchiopoda</taxon>
        <taxon>Diplostraca</taxon>
        <taxon>Cladocera</taxon>
        <taxon>Anomopoda</taxon>
        <taxon>Daphniidae</taxon>
        <taxon>Daphnia</taxon>
    </lineage>
</organism>
<dbReference type="STRING" id="6669.E9HBA7"/>
<dbReference type="InterPro" id="IPR051441">
    <property type="entry name" value="SelW_related"/>
</dbReference>
<evidence type="ECO:0000313" key="2">
    <source>
        <dbReference type="EMBL" id="EFX70938.1"/>
    </source>
</evidence>
<dbReference type="SUPFAM" id="SSF52833">
    <property type="entry name" value="Thioredoxin-like"/>
    <property type="match status" value="1"/>
</dbReference>
<accession>E9HBA7</accession>
<dbReference type="Gene3D" id="3.40.30.10">
    <property type="entry name" value="Glutaredoxin"/>
    <property type="match status" value="1"/>
</dbReference>
<dbReference type="GO" id="GO:0010269">
    <property type="term" value="P:response to selenium ion"/>
    <property type="evidence" value="ECO:0000318"/>
    <property type="project" value="GO_Central"/>
</dbReference>
<evidence type="ECO:0008006" key="4">
    <source>
        <dbReference type="Google" id="ProtNLM"/>
    </source>
</evidence>
<dbReference type="Proteomes" id="UP000000305">
    <property type="component" value="Unassembled WGS sequence"/>
</dbReference>
<dbReference type="KEGG" id="dpx:DAPPUDRAFT_228129"/>